<reference evidence="6 8" key="1">
    <citation type="submission" date="2015-11" db="EMBL/GenBank/DDBJ databases">
        <title>Genomic analysis of 38 Legionella species identifies large and diverse effector repertoires.</title>
        <authorList>
            <person name="Burstein D."/>
            <person name="Amaro F."/>
            <person name="Zusman T."/>
            <person name="Lifshitz Z."/>
            <person name="Cohen O."/>
            <person name="Gilbert J.A."/>
            <person name="Pupko T."/>
            <person name="Shuman H.A."/>
            <person name="Segal G."/>
        </authorList>
    </citation>
    <scope>NUCLEOTIDE SEQUENCE [LARGE SCALE GENOMIC DNA]</scope>
    <source>
        <strain evidence="6 8">SC-18-C9</strain>
    </source>
</reference>
<evidence type="ECO:0000256" key="2">
    <source>
        <dbReference type="ARBA" id="ARBA00006966"/>
    </source>
</evidence>
<dbReference type="PANTHER" id="PTHR48097">
    <property type="entry name" value="L-THREONINE ALDOLASE-RELATED"/>
    <property type="match status" value="1"/>
</dbReference>
<proteinExistence type="inferred from homology"/>
<dbReference type="AlphaFoldDB" id="A0A378L976"/>
<dbReference type="PANTHER" id="PTHR48097:SF5">
    <property type="entry name" value="LOW SPECIFICITY L-THREONINE ALDOLASE"/>
    <property type="match status" value="1"/>
</dbReference>
<dbReference type="Gene3D" id="3.90.1150.10">
    <property type="entry name" value="Aspartate Aminotransferase, domain 1"/>
    <property type="match status" value="1"/>
</dbReference>
<evidence type="ECO:0000313" key="9">
    <source>
        <dbReference type="Proteomes" id="UP000255110"/>
    </source>
</evidence>
<dbReference type="EMBL" id="LNYZ01000013">
    <property type="protein sequence ID" value="KTD77379.1"/>
    <property type="molecule type" value="Genomic_DNA"/>
</dbReference>
<dbReference type="InterPro" id="IPR015424">
    <property type="entry name" value="PyrdxlP-dep_Trfase"/>
</dbReference>
<dbReference type="InterPro" id="IPR001597">
    <property type="entry name" value="ArAA_b-elim_lyase/Thr_aldolase"/>
</dbReference>
<keyword evidence="4" id="KW-0663">Pyridoxal phosphate</keyword>
<keyword evidence="8" id="KW-1185">Reference proteome</keyword>
<dbReference type="InterPro" id="IPR015421">
    <property type="entry name" value="PyrdxlP-dep_Trfase_major"/>
</dbReference>
<feature type="domain" description="Aromatic amino acid beta-eliminating lyase/threonine aldolase" evidence="5">
    <location>
        <begin position="6"/>
        <end position="289"/>
    </location>
</feature>
<dbReference type="SUPFAM" id="SSF53383">
    <property type="entry name" value="PLP-dependent transferases"/>
    <property type="match status" value="1"/>
</dbReference>
<evidence type="ECO:0000256" key="3">
    <source>
        <dbReference type="ARBA" id="ARBA00011881"/>
    </source>
</evidence>
<dbReference type="InterPro" id="IPR015422">
    <property type="entry name" value="PyrdxlP-dep_Trfase_small"/>
</dbReference>
<gene>
    <name evidence="7" type="primary">ltaE</name>
    <name evidence="6" type="ORF">Lstg_1736</name>
    <name evidence="7" type="ORF">NCTC11991_00842</name>
</gene>
<organism evidence="7 9">
    <name type="scientific">Legionella steigerwaltii</name>
    <dbReference type="NCBI Taxonomy" id="460"/>
    <lineage>
        <taxon>Bacteria</taxon>
        <taxon>Pseudomonadati</taxon>
        <taxon>Pseudomonadota</taxon>
        <taxon>Gammaproteobacteria</taxon>
        <taxon>Legionellales</taxon>
        <taxon>Legionellaceae</taxon>
        <taxon>Legionella</taxon>
    </lineage>
</organism>
<dbReference type="Proteomes" id="UP000255110">
    <property type="component" value="Unassembled WGS sequence"/>
</dbReference>
<comment type="similarity">
    <text evidence="2">Belongs to the threonine aldolase family.</text>
</comment>
<evidence type="ECO:0000313" key="8">
    <source>
        <dbReference type="Proteomes" id="UP000054820"/>
    </source>
</evidence>
<dbReference type="Pfam" id="PF01212">
    <property type="entry name" value="Beta_elim_lyase"/>
    <property type="match status" value="1"/>
</dbReference>
<dbReference type="GO" id="GO:0006520">
    <property type="term" value="P:amino acid metabolic process"/>
    <property type="evidence" value="ECO:0007669"/>
    <property type="project" value="InterPro"/>
</dbReference>
<keyword evidence="7" id="KW-0456">Lyase</keyword>
<name>A0A378L976_9GAMM</name>
<dbReference type="Gene3D" id="3.40.640.10">
    <property type="entry name" value="Type I PLP-dependent aspartate aminotransferase-like (Major domain)"/>
    <property type="match status" value="1"/>
</dbReference>
<dbReference type="CDD" id="cd06502">
    <property type="entry name" value="TA_like"/>
    <property type="match status" value="1"/>
</dbReference>
<dbReference type="EMBL" id="UGOY01000001">
    <property type="protein sequence ID" value="STY22259.1"/>
    <property type="molecule type" value="Genomic_DNA"/>
</dbReference>
<dbReference type="Proteomes" id="UP000054820">
    <property type="component" value="Unassembled WGS sequence"/>
</dbReference>
<dbReference type="OrthoDB" id="9774495at2"/>
<dbReference type="EC" id="4.1.2.48" evidence="7"/>
<evidence type="ECO:0000256" key="1">
    <source>
        <dbReference type="ARBA" id="ARBA00001933"/>
    </source>
</evidence>
<comment type="cofactor">
    <cofactor evidence="1">
        <name>pyridoxal 5'-phosphate</name>
        <dbReference type="ChEBI" id="CHEBI:597326"/>
    </cofactor>
</comment>
<evidence type="ECO:0000313" key="7">
    <source>
        <dbReference type="EMBL" id="STY22259.1"/>
    </source>
</evidence>
<comment type="subunit">
    <text evidence="3">Homotetramer.</text>
</comment>
<protein>
    <submittedName>
        <fullName evidence="7">Low specificity L-threonine aldolase</fullName>
        <ecNumber evidence="7">4.1.2.48</ecNumber>
    </submittedName>
</protein>
<reference evidence="7 9" key="2">
    <citation type="submission" date="2018-06" db="EMBL/GenBank/DDBJ databases">
        <authorList>
            <consortium name="Pathogen Informatics"/>
            <person name="Doyle S."/>
        </authorList>
    </citation>
    <scope>NUCLEOTIDE SEQUENCE [LARGE SCALE GENOMIC DNA]</scope>
    <source>
        <strain evidence="7 9">NCTC11991</strain>
    </source>
</reference>
<dbReference type="GO" id="GO:0016829">
    <property type="term" value="F:lyase activity"/>
    <property type="evidence" value="ECO:0007669"/>
    <property type="project" value="UniProtKB-KW"/>
</dbReference>
<dbReference type="STRING" id="460.Lstg_1736"/>
<dbReference type="RefSeq" id="WP_058477291.1">
    <property type="nucleotide sequence ID" value="NZ_CAAAIO010000024.1"/>
</dbReference>
<evidence type="ECO:0000259" key="5">
    <source>
        <dbReference type="Pfam" id="PF01212"/>
    </source>
</evidence>
<evidence type="ECO:0000313" key="6">
    <source>
        <dbReference type="EMBL" id="KTD77379.1"/>
    </source>
</evidence>
<evidence type="ECO:0000256" key="4">
    <source>
        <dbReference type="ARBA" id="ARBA00022898"/>
    </source>
</evidence>
<sequence length="338" mass="37694">MSKINFASDNYAGIHPEILQAIHDANQGPAVAYGNDEFTAKAILKFREQLGDDIEVFFVFNGTAANVLSLSAMNRSFHAVICPETAHIQVDECGAPEKFSGSKLLLMPTKNGKLSVAELEKYLHRVGDQHHVQPGVISISQSTECGTVYSVDEIKAIADFAHQHHLYLHMDGARIANAAVSLQKELRTFTKEIGVDVLSFGGTKNGLMLGEAVVFFNKKLADDFLYIRKQGMQLASKMRFISAQFHALFSNDLWKRNATHANKMAAYFANKLKTISSVTLTQTVQANAIFAIMPGELINKLQQHFSFYYWNESLSEVRLMTSFDTKESEIDQFIAMIK</sequence>
<accession>A0A378L976</accession>